<dbReference type="CDD" id="cd00637">
    <property type="entry name" value="7tm_classA_rhodopsin-like"/>
    <property type="match status" value="1"/>
</dbReference>
<dbReference type="InterPro" id="IPR001646">
    <property type="entry name" value="5peptide_repeat"/>
</dbReference>
<keyword evidence="6 9" id="KW-0472">Membrane</keyword>
<proteinExistence type="predicted"/>
<protein>
    <recommendedName>
        <fullName evidence="10">G-protein coupled receptors family 1 profile domain-containing protein</fullName>
    </recommendedName>
</protein>
<evidence type="ECO:0000313" key="12">
    <source>
        <dbReference type="EMBL" id="CAF1601909.1"/>
    </source>
</evidence>
<evidence type="ECO:0000256" key="1">
    <source>
        <dbReference type="ARBA" id="ARBA00004651"/>
    </source>
</evidence>
<comment type="caution">
    <text evidence="12">The sequence shown here is derived from an EMBL/GenBank/DDBJ whole genome shotgun (WGS) entry which is preliminary data.</text>
</comment>
<evidence type="ECO:0000256" key="9">
    <source>
        <dbReference type="SAM" id="Phobius"/>
    </source>
</evidence>
<dbReference type="PROSITE" id="PS50262">
    <property type="entry name" value="G_PROTEIN_RECEP_F1_2"/>
    <property type="match status" value="1"/>
</dbReference>
<evidence type="ECO:0000256" key="4">
    <source>
        <dbReference type="ARBA" id="ARBA00022989"/>
    </source>
</evidence>
<keyword evidence="8" id="KW-0807">Transducer</keyword>
<evidence type="ECO:0000313" key="11">
    <source>
        <dbReference type="EMBL" id="CAF1517834.1"/>
    </source>
</evidence>
<feature type="transmembrane region" description="Helical" evidence="9">
    <location>
        <begin position="228"/>
        <end position="251"/>
    </location>
</feature>
<organism evidence="12 13">
    <name type="scientific">Adineta ricciae</name>
    <name type="common">Rotifer</name>
    <dbReference type="NCBI Taxonomy" id="249248"/>
    <lineage>
        <taxon>Eukaryota</taxon>
        <taxon>Metazoa</taxon>
        <taxon>Spiralia</taxon>
        <taxon>Gnathifera</taxon>
        <taxon>Rotifera</taxon>
        <taxon>Eurotatoria</taxon>
        <taxon>Bdelloidea</taxon>
        <taxon>Adinetida</taxon>
        <taxon>Adinetidae</taxon>
        <taxon>Adineta</taxon>
    </lineage>
</organism>
<dbReference type="Pfam" id="PF00001">
    <property type="entry name" value="7tm_1"/>
    <property type="match status" value="1"/>
</dbReference>
<dbReference type="PANTHER" id="PTHR24228">
    <property type="entry name" value="B2 BRADYKININ RECEPTOR/ANGIOTENSIN II RECEPTOR"/>
    <property type="match status" value="1"/>
</dbReference>
<reference evidence="12" key="1">
    <citation type="submission" date="2021-02" db="EMBL/GenBank/DDBJ databases">
        <authorList>
            <person name="Nowell W R."/>
        </authorList>
    </citation>
    <scope>NUCLEOTIDE SEQUENCE</scope>
</reference>
<dbReference type="Proteomes" id="UP000663852">
    <property type="component" value="Unassembled WGS sequence"/>
</dbReference>
<dbReference type="GO" id="GO:0005886">
    <property type="term" value="C:plasma membrane"/>
    <property type="evidence" value="ECO:0007669"/>
    <property type="project" value="UniProtKB-SubCell"/>
</dbReference>
<dbReference type="SUPFAM" id="SSF141571">
    <property type="entry name" value="Pentapeptide repeat-like"/>
    <property type="match status" value="1"/>
</dbReference>
<dbReference type="Gene3D" id="2.160.20.80">
    <property type="entry name" value="E3 ubiquitin-protein ligase SopA"/>
    <property type="match status" value="1"/>
</dbReference>
<name>A0A816AUD9_ADIRI</name>
<sequence length="691" mass="79431">MDAENSTKTIVESWFIPIDILAIILNVITTILAIIALTLIICDKSCRTASMILVGNSCVATLMFAVEILCMNVFTLQNDLNQIRYEYPLCVVLGYLSYTTCAMENYSFLLQAVYRYLLIVYPTRTFWHSWQMQILYICISSIMVGIFPMLFLFTGQLTYDVDNQMCQMYLRFSFPVVYMAVCLYMIPVSTTMSIYFILTRYVKRMNANTTPTNALSRAQRDLKMLRRIIILIAILIAICFPYQLVLFLSFFNHAPKQGFRIGFLFGDIGMVVVFTIQQNIISQANREQDQRQAKILRQQNIYDAYINDISALILSPSFNESNRHQLNYIGFKTVDIIKHLSKAQKRDIIFFLYNHKLLSRNKPASQRVDLIGADLTDVEFVRSPSLNCDLRNISLQYILASNIVFDRCDISFALFQGAWMVGAKFIKSIMHGANFGKANLTDVVFDGSNINLIDFSHTILVNSKFLELKPHGTDFTNTDLLNSDLTDKDLSNMKYRFYNTRLPNGTFSAVDSTQLIADGGAENTCTRDSHREWMKFERYSNLDLYTANYRNWSTPKPVNGKCYFGKNSLGVMYQYFSKTHYSLLINNEHAYFNVSAYMGCTIPNRENDRALVDVRCFDQFYNGPVCGGIESNRNLSGFHFYSTSASILKGTVHLRIWIEVNIKSPSKPTDALIQNCFIDDIKLFIFRKDKR</sequence>
<evidence type="ECO:0000256" key="2">
    <source>
        <dbReference type="ARBA" id="ARBA00022475"/>
    </source>
</evidence>
<evidence type="ECO:0000256" key="3">
    <source>
        <dbReference type="ARBA" id="ARBA00022692"/>
    </source>
</evidence>
<gene>
    <name evidence="11" type="ORF">EDS130_LOCUS43672</name>
    <name evidence="12" type="ORF">XAT740_LOCUS47812</name>
</gene>
<feature type="transmembrane region" description="Helical" evidence="9">
    <location>
        <begin position="176"/>
        <end position="198"/>
    </location>
</feature>
<evidence type="ECO:0000256" key="5">
    <source>
        <dbReference type="ARBA" id="ARBA00023040"/>
    </source>
</evidence>
<accession>A0A816AUD9</accession>
<evidence type="ECO:0000259" key="10">
    <source>
        <dbReference type="PROSITE" id="PS50262"/>
    </source>
</evidence>
<keyword evidence="7" id="KW-0675">Receptor</keyword>
<feature type="transmembrane region" description="Helical" evidence="9">
    <location>
        <begin position="95"/>
        <end position="114"/>
    </location>
</feature>
<evidence type="ECO:0000256" key="7">
    <source>
        <dbReference type="ARBA" id="ARBA00023170"/>
    </source>
</evidence>
<evidence type="ECO:0000256" key="6">
    <source>
        <dbReference type="ARBA" id="ARBA00023136"/>
    </source>
</evidence>
<feature type="transmembrane region" description="Helical" evidence="9">
    <location>
        <begin position="134"/>
        <end position="156"/>
    </location>
</feature>
<keyword evidence="13" id="KW-1185">Reference proteome</keyword>
<feature type="transmembrane region" description="Helical" evidence="9">
    <location>
        <begin position="20"/>
        <end position="41"/>
    </location>
</feature>
<dbReference type="EMBL" id="CAJNOJ010000746">
    <property type="protein sequence ID" value="CAF1517834.1"/>
    <property type="molecule type" value="Genomic_DNA"/>
</dbReference>
<dbReference type="EMBL" id="CAJNOR010006715">
    <property type="protein sequence ID" value="CAF1601909.1"/>
    <property type="molecule type" value="Genomic_DNA"/>
</dbReference>
<dbReference type="AlphaFoldDB" id="A0A816AUD9"/>
<evidence type="ECO:0000256" key="8">
    <source>
        <dbReference type="ARBA" id="ARBA00023224"/>
    </source>
</evidence>
<dbReference type="SUPFAM" id="SSF81321">
    <property type="entry name" value="Family A G protein-coupled receptor-like"/>
    <property type="match status" value="1"/>
</dbReference>
<dbReference type="InterPro" id="IPR017452">
    <property type="entry name" value="GPCR_Rhodpsn_7TM"/>
</dbReference>
<feature type="domain" description="G-protein coupled receptors family 1 profile" evidence="10">
    <location>
        <begin position="32"/>
        <end position="251"/>
    </location>
</feature>
<evidence type="ECO:0000313" key="13">
    <source>
        <dbReference type="Proteomes" id="UP000663828"/>
    </source>
</evidence>
<dbReference type="GO" id="GO:0004930">
    <property type="term" value="F:G protein-coupled receptor activity"/>
    <property type="evidence" value="ECO:0007669"/>
    <property type="project" value="UniProtKB-KW"/>
</dbReference>
<keyword evidence="4 9" id="KW-1133">Transmembrane helix</keyword>
<dbReference type="PANTHER" id="PTHR24228:SF59">
    <property type="entry name" value="NEUROPEPTIDE RECEPTOR 15"/>
    <property type="match status" value="1"/>
</dbReference>
<dbReference type="Proteomes" id="UP000663828">
    <property type="component" value="Unassembled WGS sequence"/>
</dbReference>
<keyword evidence="3 9" id="KW-0812">Transmembrane</keyword>
<comment type="subcellular location">
    <subcellularLocation>
        <location evidence="1">Cell membrane</location>
        <topology evidence="1">Multi-pass membrane protein</topology>
    </subcellularLocation>
</comment>
<feature type="transmembrane region" description="Helical" evidence="9">
    <location>
        <begin position="53"/>
        <end position="75"/>
    </location>
</feature>
<dbReference type="Gene3D" id="1.20.1070.10">
    <property type="entry name" value="Rhodopsin 7-helix transmembrane proteins"/>
    <property type="match status" value="1"/>
</dbReference>
<keyword evidence="2" id="KW-1003">Cell membrane</keyword>
<dbReference type="OrthoDB" id="9989223at2759"/>
<keyword evidence="5" id="KW-0297">G-protein coupled receptor</keyword>
<dbReference type="InterPro" id="IPR000276">
    <property type="entry name" value="GPCR_Rhodpsn"/>
</dbReference>
<dbReference type="Pfam" id="PF00805">
    <property type="entry name" value="Pentapeptide"/>
    <property type="match status" value="1"/>
</dbReference>